<sequence>MTENNKASSEVSTINYPKKLLGQGLDSNGAVYENLNEFWKAELDGSENKAEDKWYSLADKYWKSVEPTVDGMLGGLSEIADTDILGSKSLLSEFIRGKSRKAMQTINALDCGAGIGRLTRDLLIPLGFKSIDLLEQNPIFLKEAQEKVLVDYKMVQNYYAMGMQDFQFPLGNQRLYDLIWIQWVIGHLSDVDLVAFLKRASEHLTESGIICIKDNTAKKTFIMDKQDNSVTRTDMHIKLLIEESGCVVLKSQLQTNFPKELFPVVTYVIEKKKPQTK</sequence>
<evidence type="ECO:0000256" key="6">
    <source>
        <dbReference type="ARBA" id="ARBA00039449"/>
    </source>
</evidence>
<keyword evidence="13" id="KW-1185">Reference proteome</keyword>
<dbReference type="GO" id="GO:0071885">
    <property type="term" value="F:N-terminal protein N-methyltransferase activity"/>
    <property type="evidence" value="ECO:0007669"/>
    <property type="project" value="UniProtKB-EC"/>
</dbReference>
<dbReference type="OMA" id="PVRMYCL"/>
<dbReference type="GO" id="GO:0005737">
    <property type="term" value="C:cytoplasm"/>
    <property type="evidence" value="ECO:0007669"/>
    <property type="project" value="TreeGrafter"/>
</dbReference>
<dbReference type="InterPro" id="IPR029063">
    <property type="entry name" value="SAM-dependent_MTases_sf"/>
</dbReference>
<protein>
    <recommendedName>
        <fullName evidence="6">Alpha N-terminal protein methyltransferase 1</fullName>
        <ecNumber evidence="5">2.1.1.244</ecNumber>
    </recommendedName>
    <alternativeName>
        <fullName evidence="7">X-Pro-Lys N-terminal protein methyltransferase 1</fullName>
    </alternativeName>
</protein>
<dbReference type="Proteomes" id="UP000076078">
    <property type="component" value="Unassembled WGS sequence"/>
</dbReference>
<evidence type="ECO:0000256" key="1">
    <source>
        <dbReference type="ARBA" id="ARBA00009059"/>
    </source>
</evidence>
<dbReference type="InParanoid" id="A0A151ZJ59"/>
<evidence type="ECO:0000256" key="7">
    <source>
        <dbReference type="ARBA" id="ARBA00043129"/>
    </source>
</evidence>
<dbReference type="SUPFAM" id="SSF53335">
    <property type="entry name" value="S-adenosyl-L-methionine-dependent methyltransferases"/>
    <property type="match status" value="1"/>
</dbReference>
<name>A0A151ZJ59_TIELA</name>
<comment type="caution">
    <text evidence="12">The sequence shown here is derived from an EMBL/GenBank/DDBJ whole genome shotgun (WGS) entry which is preliminary data.</text>
</comment>
<dbReference type="Pfam" id="PF05891">
    <property type="entry name" value="Methyltransf_PK"/>
    <property type="match status" value="1"/>
</dbReference>
<dbReference type="PANTHER" id="PTHR12753">
    <property type="entry name" value="AD-003 - RELATED"/>
    <property type="match status" value="1"/>
</dbReference>
<comment type="catalytic activity">
    <reaction evidence="9">
        <text>N-terminal L-prolyl-L-prolyl-L-lysyl-[protein] + 2 S-adenosyl-L-methionine = N-terminal N,N-dimethyl-L-prolyl-L-prolyl-L-lysyl-[protein] + 2 S-adenosyl-L-homocysteine + 2 H(+)</text>
        <dbReference type="Rhea" id="RHEA:54736"/>
        <dbReference type="Rhea" id="RHEA-COMP:13787"/>
        <dbReference type="Rhea" id="RHEA-COMP:13974"/>
        <dbReference type="ChEBI" id="CHEBI:15378"/>
        <dbReference type="ChEBI" id="CHEBI:57856"/>
        <dbReference type="ChEBI" id="CHEBI:59789"/>
        <dbReference type="ChEBI" id="CHEBI:138059"/>
        <dbReference type="ChEBI" id="CHEBI:138318"/>
        <dbReference type="EC" id="2.1.1.244"/>
    </reaction>
</comment>
<evidence type="ECO:0000256" key="11">
    <source>
        <dbReference type="PIRSR" id="PIRSR016958-1"/>
    </source>
</evidence>
<keyword evidence="4 11" id="KW-0949">S-adenosyl-L-methionine</keyword>
<evidence type="ECO:0000256" key="10">
    <source>
        <dbReference type="ARBA" id="ARBA00048167"/>
    </source>
</evidence>
<reference evidence="12 13" key="1">
    <citation type="submission" date="2015-12" db="EMBL/GenBank/DDBJ databases">
        <title>Dictyostelia acquired genes for synthesis and detection of signals that induce cell-type specialization by lateral gene transfer from prokaryotes.</title>
        <authorList>
            <person name="Gloeckner G."/>
            <person name="Schaap P."/>
        </authorList>
    </citation>
    <scope>NUCLEOTIDE SEQUENCE [LARGE SCALE GENOMIC DNA]</scope>
    <source>
        <strain evidence="12 13">TK</strain>
    </source>
</reference>
<feature type="binding site" evidence="11">
    <location>
        <position position="182"/>
    </location>
    <ligand>
        <name>S-adenosyl-L-methionine</name>
        <dbReference type="ChEBI" id="CHEBI:59789"/>
    </ligand>
</feature>
<gene>
    <name evidence="12" type="ORF">DLAC_04833</name>
</gene>
<evidence type="ECO:0000256" key="3">
    <source>
        <dbReference type="ARBA" id="ARBA00022679"/>
    </source>
</evidence>
<evidence type="ECO:0000256" key="5">
    <source>
        <dbReference type="ARBA" id="ARBA00039112"/>
    </source>
</evidence>
<comment type="catalytic activity">
    <reaction evidence="8">
        <text>N-terminal L-seryl-L-prolyl-L-lysyl-[protein] + 3 S-adenosyl-L-methionine = N-terminal N,N,N-trimethyl-L-seryl-L-prolyl-L-lysyl-[protein] + 3 S-adenosyl-L-homocysteine + 3 H(+)</text>
        <dbReference type="Rhea" id="RHEA:54724"/>
        <dbReference type="Rhea" id="RHEA-COMP:13789"/>
        <dbReference type="Rhea" id="RHEA-COMP:13973"/>
        <dbReference type="ChEBI" id="CHEBI:15378"/>
        <dbReference type="ChEBI" id="CHEBI:57856"/>
        <dbReference type="ChEBI" id="CHEBI:59789"/>
        <dbReference type="ChEBI" id="CHEBI:138061"/>
        <dbReference type="ChEBI" id="CHEBI:138317"/>
        <dbReference type="EC" id="2.1.1.244"/>
    </reaction>
</comment>
<dbReference type="FunFam" id="3.40.50.150:FF:000025">
    <property type="entry name" value="N-terminal Xaa-Pro-Lys N-methyltransferase 1"/>
    <property type="match status" value="1"/>
</dbReference>
<dbReference type="FunCoup" id="A0A151ZJ59">
    <property type="interactions" value="617"/>
</dbReference>
<evidence type="ECO:0000313" key="13">
    <source>
        <dbReference type="Proteomes" id="UP000076078"/>
    </source>
</evidence>
<dbReference type="Gene3D" id="3.40.50.150">
    <property type="entry name" value="Vaccinia Virus protein VP39"/>
    <property type="match status" value="1"/>
</dbReference>
<accession>A0A151ZJ59</accession>
<evidence type="ECO:0000313" key="12">
    <source>
        <dbReference type="EMBL" id="KYQ93945.1"/>
    </source>
</evidence>
<evidence type="ECO:0000256" key="4">
    <source>
        <dbReference type="ARBA" id="ARBA00022691"/>
    </source>
</evidence>
<keyword evidence="2" id="KW-0489">Methyltransferase</keyword>
<dbReference type="CDD" id="cd02440">
    <property type="entry name" value="AdoMet_MTases"/>
    <property type="match status" value="1"/>
</dbReference>
<dbReference type="EMBL" id="LODT01000023">
    <property type="protein sequence ID" value="KYQ93945.1"/>
    <property type="molecule type" value="Genomic_DNA"/>
</dbReference>
<dbReference type="InterPro" id="IPR008576">
    <property type="entry name" value="MeTrfase_NTM1"/>
</dbReference>
<evidence type="ECO:0000256" key="8">
    <source>
        <dbReference type="ARBA" id="ARBA00047306"/>
    </source>
</evidence>
<dbReference type="PANTHER" id="PTHR12753:SF0">
    <property type="entry name" value="ALPHA N-TERMINAL PROTEIN METHYLTRANSFERASE 1"/>
    <property type="match status" value="1"/>
</dbReference>
<dbReference type="PIRSF" id="PIRSF016958">
    <property type="entry name" value="DUF858_MeTrfase_lik"/>
    <property type="match status" value="1"/>
</dbReference>
<comment type="catalytic activity">
    <reaction evidence="10">
        <text>N-terminal L-alanyl-L-prolyl-L-lysyl-[protein] + 3 S-adenosyl-L-methionine = N-terminal N,N,N-trimethyl-L-alanyl-L-prolyl-L-lysyl-[protein] + 3 S-adenosyl-L-homocysteine + 3 H(+)</text>
        <dbReference type="Rhea" id="RHEA:54712"/>
        <dbReference type="Rhea" id="RHEA-COMP:13785"/>
        <dbReference type="Rhea" id="RHEA-COMP:13971"/>
        <dbReference type="ChEBI" id="CHEBI:15378"/>
        <dbReference type="ChEBI" id="CHEBI:57856"/>
        <dbReference type="ChEBI" id="CHEBI:59789"/>
        <dbReference type="ChEBI" id="CHEBI:138057"/>
        <dbReference type="ChEBI" id="CHEBI:138315"/>
        <dbReference type="EC" id="2.1.1.244"/>
    </reaction>
</comment>
<feature type="binding site" evidence="11">
    <location>
        <position position="117"/>
    </location>
    <ligand>
        <name>S-adenosyl-L-methionine</name>
        <dbReference type="ChEBI" id="CHEBI:59789"/>
    </ligand>
</feature>
<dbReference type="AlphaFoldDB" id="A0A151ZJ59"/>
<evidence type="ECO:0000256" key="9">
    <source>
        <dbReference type="ARBA" id="ARBA00047885"/>
    </source>
</evidence>
<dbReference type="OrthoDB" id="1298661at2759"/>
<evidence type="ECO:0000256" key="2">
    <source>
        <dbReference type="ARBA" id="ARBA00022603"/>
    </source>
</evidence>
<feature type="binding site" evidence="11">
    <location>
        <position position="112"/>
    </location>
    <ligand>
        <name>S-adenosyl-L-methionine</name>
        <dbReference type="ChEBI" id="CHEBI:59789"/>
    </ligand>
</feature>
<comment type="similarity">
    <text evidence="1">Belongs to the methyltransferase superfamily. NTM1 family.</text>
</comment>
<organism evidence="12 13">
    <name type="scientific">Tieghemostelium lacteum</name>
    <name type="common">Slime mold</name>
    <name type="synonym">Dictyostelium lacteum</name>
    <dbReference type="NCBI Taxonomy" id="361077"/>
    <lineage>
        <taxon>Eukaryota</taxon>
        <taxon>Amoebozoa</taxon>
        <taxon>Evosea</taxon>
        <taxon>Eumycetozoa</taxon>
        <taxon>Dictyostelia</taxon>
        <taxon>Dictyosteliales</taxon>
        <taxon>Raperosteliaceae</taxon>
        <taxon>Tieghemostelium</taxon>
    </lineage>
</organism>
<keyword evidence="3" id="KW-0808">Transferase</keyword>
<proteinExistence type="inferred from homology"/>
<dbReference type="EC" id="2.1.1.244" evidence="5"/>
<dbReference type="GO" id="GO:0032259">
    <property type="term" value="P:methylation"/>
    <property type="evidence" value="ECO:0007669"/>
    <property type="project" value="UniProtKB-KW"/>
</dbReference>
<feature type="binding site" evidence="11">
    <location>
        <begin position="163"/>
        <end position="164"/>
    </location>
    <ligand>
        <name>S-adenosyl-L-methionine</name>
        <dbReference type="ChEBI" id="CHEBI:59789"/>
    </ligand>
</feature>